<reference evidence="1" key="1">
    <citation type="submission" date="2014-09" db="EMBL/GenBank/DDBJ databases">
        <authorList>
            <person name="Magalhaes I.L.F."/>
            <person name="Oliveira U."/>
            <person name="Santos F.R."/>
            <person name="Vidigal T.H.D.A."/>
            <person name="Brescovit A.D."/>
            <person name="Santos A.J."/>
        </authorList>
    </citation>
    <scope>NUCLEOTIDE SEQUENCE</scope>
    <source>
        <tissue evidence="1">Shoot tissue taken approximately 20 cm above the soil surface</tissue>
    </source>
</reference>
<evidence type="ECO:0000313" key="1">
    <source>
        <dbReference type="EMBL" id="JAE22929.1"/>
    </source>
</evidence>
<accession>A0A0A9GHL0</accession>
<dbReference type="AlphaFoldDB" id="A0A0A9GHL0"/>
<sequence>MAAASDRPHGSFAAGARSDDPGFCELYKEYLDQDPAACAILGSRRVRNTRISGEFSLFDKVMRDESNKYKERLEGLECLGNEWLELLRFKQAYLVAISNDMNFSLTSANEDICIKAASHALKYLSVYPLAQVLLFARKKFDAMLAYLESMPPKRTIDMTEMSRLLYVCEAGWFSVKPKSLESIGRSNTPPLPVLVDVSAKEETSDTISGTPRPGYNGFILNSGAYHSATTKAKGNLANKDILMLSRADNGDTSSELTSSTLTGGNHQRYFFIPPISCC</sequence>
<reference evidence="1" key="2">
    <citation type="journal article" date="2015" name="Data Brief">
        <title>Shoot transcriptome of the giant reed, Arundo donax.</title>
        <authorList>
            <person name="Barrero R.A."/>
            <person name="Guerrero F.D."/>
            <person name="Moolhuijzen P."/>
            <person name="Goolsby J.A."/>
            <person name="Tidwell J."/>
            <person name="Bellgard S.E."/>
            <person name="Bellgard M.I."/>
        </authorList>
    </citation>
    <scope>NUCLEOTIDE SEQUENCE</scope>
    <source>
        <tissue evidence="1">Shoot tissue taken approximately 20 cm above the soil surface</tissue>
    </source>
</reference>
<protein>
    <submittedName>
        <fullName evidence="1">Uncharacterized protein</fullName>
    </submittedName>
</protein>
<name>A0A0A9GHL0_ARUDO</name>
<proteinExistence type="predicted"/>
<organism evidence="1">
    <name type="scientific">Arundo donax</name>
    <name type="common">Giant reed</name>
    <name type="synonym">Donax arundinaceus</name>
    <dbReference type="NCBI Taxonomy" id="35708"/>
    <lineage>
        <taxon>Eukaryota</taxon>
        <taxon>Viridiplantae</taxon>
        <taxon>Streptophyta</taxon>
        <taxon>Embryophyta</taxon>
        <taxon>Tracheophyta</taxon>
        <taxon>Spermatophyta</taxon>
        <taxon>Magnoliopsida</taxon>
        <taxon>Liliopsida</taxon>
        <taxon>Poales</taxon>
        <taxon>Poaceae</taxon>
        <taxon>PACMAD clade</taxon>
        <taxon>Arundinoideae</taxon>
        <taxon>Arundineae</taxon>
        <taxon>Arundo</taxon>
    </lineage>
</organism>
<dbReference type="EMBL" id="GBRH01174967">
    <property type="protein sequence ID" value="JAE22929.1"/>
    <property type="molecule type" value="Transcribed_RNA"/>
</dbReference>